<proteinExistence type="predicted"/>
<protein>
    <submittedName>
        <fullName evidence="1">Uncharacterized protein</fullName>
    </submittedName>
</protein>
<organism evidence="1 2">
    <name type="scientific">Chitinophaga polysaccharea</name>
    <dbReference type="NCBI Taxonomy" id="1293035"/>
    <lineage>
        <taxon>Bacteria</taxon>
        <taxon>Pseudomonadati</taxon>
        <taxon>Bacteroidota</taxon>
        <taxon>Chitinophagia</taxon>
        <taxon>Chitinophagales</taxon>
        <taxon>Chitinophagaceae</taxon>
        <taxon>Chitinophaga</taxon>
    </lineage>
</organism>
<name>A0A561P9L2_9BACT</name>
<evidence type="ECO:0000313" key="2">
    <source>
        <dbReference type="Proteomes" id="UP000320811"/>
    </source>
</evidence>
<dbReference type="AlphaFoldDB" id="A0A561P9L2"/>
<accession>A0A561P9L2</accession>
<sequence>MTIIFSSLFNGAYIVWDKKIDFLKEVLIAPLSRTTIFIGKVIGGMTDALQPYLR</sequence>
<comment type="caution">
    <text evidence="1">The sequence shown here is derived from an EMBL/GenBank/DDBJ whole genome shotgun (WGS) entry which is preliminary data.</text>
</comment>
<dbReference type="Proteomes" id="UP000320811">
    <property type="component" value="Unassembled WGS sequence"/>
</dbReference>
<reference evidence="1 2" key="1">
    <citation type="submission" date="2019-06" db="EMBL/GenBank/DDBJ databases">
        <title>Sorghum-associated microbial communities from plants grown in Nebraska, USA.</title>
        <authorList>
            <person name="Schachtman D."/>
        </authorList>
    </citation>
    <scope>NUCLEOTIDE SEQUENCE [LARGE SCALE GENOMIC DNA]</scope>
    <source>
        <strain evidence="1 2">1209</strain>
    </source>
</reference>
<dbReference type="EMBL" id="VIWO01000010">
    <property type="protein sequence ID" value="TWF34832.1"/>
    <property type="molecule type" value="Genomic_DNA"/>
</dbReference>
<gene>
    <name evidence="1" type="ORF">FHW36_11030</name>
</gene>
<keyword evidence="2" id="KW-1185">Reference proteome</keyword>
<evidence type="ECO:0000313" key="1">
    <source>
        <dbReference type="EMBL" id="TWF34832.1"/>
    </source>
</evidence>